<protein>
    <submittedName>
        <fullName evidence="1">Uncharacterized protein</fullName>
    </submittedName>
</protein>
<organism evidence="1">
    <name type="scientific">Dichomitus squalens</name>
    <dbReference type="NCBI Taxonomy" id="114155"/>
    <lineage>
        <taxon>Eukaryota</taxon>
        <taxon>Fungi</taxon>
        <taxon>Dikarya</taxon>
        <taxon>Basidiomycota</taxon>
        <taxon>Agaricomycotina</taxon>
        <taxon>Agaricomycetes</taxon>
        <taxon>Polyporales</taxon>
        <taxon>Polyporaceae</taxon>
        <taxon>Dichomitus</taxon>
    </lineage>
</organism>
<evidence type="ECO:0000313" key="1">
    <source>
        <dbReference type="EMBL" id="TBU31626.1"/>
    </source>
</evidence>
<dbReference type="EMBL" id="ML143398">
    <property type="protein sequence ID" value="TBU31626.1"/>
    <property type="molecule type" value="Genomic_DNA"/>
</dbReference>
<dbReference type="Proteomes" id="UP000292957">
    <property type="component" value="Unassembled WGS sequence"/>
</dbReference>
<gene>
    <name evidence="1" type="ORF">BD311DRAFT_716262</name>
</gene>
<proteinExistence type="predicted"/>
<accession>A0A4Q9MZ48</accession>
<sequence>MFQSGLPTYSEIQAHYRARAELKQNFATLINDQRDIQELFKTVAAELDATPEVGEKHALSDEWNRLRRRHSKIYRESQQNAALCAQFLKSVYAFRNACTVLLHRVLPQIDFAEILVPLSQSEDLTIDQKKLMIGKFLETIPVHLNAAHANAESFSELAKDVEVFPRKVASALRIKAEPPGLLASIWTGIEEVCYNVWQTLNRLLTKLVYTFKVALARLEKLRFSCFGISVDIHFNRYESLEPAPLSQNESEEERRERIASEVQDNCDALQHKLTAFESAWYIVRLACSRLSSDLALAKTFTTCYPPVPQAVDTNLRAAALVHTPLVDCLNAYSTGQLPDFRDGL</sequence>
<name>A0A4Q9MZ48_9APHY</name>
<reference evidence="1" key="1">
    <citation type="submission" date="2019-01" db="EMBL/GenBank/DDBJ databases">
        <title>Draft genome sequences of three monokaryotic isolates of the white-rot basidiomycete fungus Dichomitus squalens.</title>
        <authorList>
            <consortium name="DOE Joint Genome Institute"/>
            <person name="Lopez S.C."/>
            <person name="Andreopoulos B."/>
            <person name="Pangilinan J."/>
            <person name="Lipzen A."/>
            <person name="Riley R."/>
            <person name="Ahrendt S."/>
            <person name="Ng V."/>
            <person name="Barry K."/>
            <person name="Daum C."/>
            <person name="Grigoriev I.V."/>
            <person name="Hilden K.S."/>
            <person name="Makela M.R."/>
            <person name="de Vries R.P."/>
        </authorList>
    </citation>
    <scope>NUCLEOTIDE SEQUENCE [LARGE SCALE GENOMIC DNA]</scope>
    <source>
        <strain evidence="1">OM18370.1</strain>
    </source>
</reference>
<dbReference type="AlphaFoldDB" id="A0A4Q9MZ48"/>
<dbReference type="OrthoDB" id="2771500at2759"/>